<dbReference type="EMBL" id="OZ034831">
    <property type="protein sequence ID" value="CAL1688340.1"/>
    <property type="molecule type" value="Genomic_DNA"/>
</dbReference>
<organism evidence="2 3">
    <name type="scientific">Lasius platythorax</name>
    <dbReference type="NCBI Taxonomy" id="488582"/>
    <lineage>
        <taxon>Eukaryota</taxon>
        <taxon>Metazoa</taxon>
        <taxon>Ecdysozoa</taxon>
        <taxon>Arthropoda</taxon>
        <taxon>Hexapoda</taxon>
        <taxon>Insecta</taxon>
        <taxon>Pterygota</taxon>
        <taxon>Neoptera</taxon>
        <taxon>Endopterygota</taxon>
        <taxon>Hymenoptera</taxon>
        <taxon>Apocrita</taxon>
        <taxon>Aculeata</taxon>
        <taxon>Formicoidea</taxon>
        <taxon>Formicidae</taxon>
        <taxon>Formicinae</taxon>
        <taxon>Lasius</taxon>
        <taxon>Lasius</taxon>
    </lineage>
</organism>
<gene>
    <name evidence="2" type="ORF">LPLAT_LOCUS13420</name>
</gene>
<evidence type="ECO:0000313" key="3">
    <source>
        <dbReference type="Proteomes" id="UP001497644"/>
    </source>
</evidence>
<keyword evidence="3" id="KW-1185">Reference proteome</keyword>
<feature type="compositionally biased region" description="Gly residues" evidence="1">
    <location>
        <begin position="1"/>
        <end position="11"/>
    </location>
</feature>
<protein>
    <submittedName>
        <fullName evidence="2">Uncharacterized protein</fullName>
    </submittedName>
</protein>
<proteinExistence type="predicted"/>
<name>A0AAV2P5Z6_9HYME</name>
<dbReference type="Proteomes" id="UP001497644">
    <property type="component" value="Chromosome 8"/>
</dbReference>
<dbReference type="AlphaFoldDB" id="A0AAV2P5Z6"/>
<feature type="region of interest" description="Disordered" evidence="1">
    <location>
        <begin position="1"/>
        <end position="34"/>
    </location>
</feature>
<sequence length="100" mass="10977">MLSSGMSGGESSGEEKERGWQRKTRKRSETKTGLNVRGITEVWAHDGGEGKGGTLGTRRSGYRSIPGLIRTIFRSRGREAIFFPGSVDEKRLHGQDATPK</sequence>
<reference evidence="2" key="1">
    <citation type="submission" date="2024-04" db="EMBL/GenBank/DDBJ databases">
        <authorList>
            <consortium name="Molecular Ecology Group"/>
        </authorList>
    </citation>
    <scope>NUCLEOTIDE SEQUENCE</scope>
</reference>
<evidence type="ECO:0000313" key="2">
    <source>
        <dbReference type="EMBL" id="CAL1688340.1"/>
    </source>
</evidence>
<evidence type="ECO:0000256" key="1">
    <source>
        <dbReference type="SAM" id="MobiDB-lite"/>
    </source>
</evidence>
<accession>A0AAV2P5Z6</accession>